<comment type="caution">
    <text evidence="2">The sequence shown here is derived from an EMBL/GenBank/DDBJ whole genome shotgun (WGS) entry which is preliminary data.</text>
</comment>
<gene>
    <name evidence="2" type="ORF">IC621_24915</name>
</gene>
<proteinExistence type="predicted"/>
<sequence>MEKFKKISTFLCFTILLFFVSSISVAQAEEIHNVNGLQLSDQEIENLISLGFTEEEIENMDHEEYKLNKDLKGEVVASTTQYLKITEPVQSEFKSFQENSSQEPTLVELDEQTYYEELAKENESSGKVSTYASNSSSTSYKKMTTSITKLSTNNYRLKNSVTWSKMPYTRHVDVSGIGINQTYWAPTPNTQYGKQNWKTWSYCNGTQSGSATYTTSSGAWKKGAGGYALKMNLPNNETSGGCAADKVNTLSGYMYYSVKPLASTNRLDAYGQYAHQETVFTVQPSISLSGVSFNVSPTDKFSEHPNTHVLVYK</sequence>
<reference evidence="2" key="1">
    <citation type="submission" date="2020-09" db="EMBL/GenBank/DDBJ databases">
        <title>A novel bacterium of genus Bacillus, isolated from South China Sea.</title>
        <authorList>
            <person name="Huang H."/>
            <person name="Mo K."/>
            <person name="Hu Y."/>
        </authorList>
    </citation>
    <scope>NUCLEOTIDE SEQUENCE</scope>
    <source>
        <strain evidence="2">IB182487</strain>
    </source>
</reference>
<organism evidence="2 3">
    <name type="scientific">Metabacillus arenae</name>
    <dbReference type="NCBI Taxonomy" id="2771434"/>
    <lineage>
        <taxon>Bacteria</taxon>
        <taxon>Bacillati</taxon>
        <taxon>Bacillota</taxon>
        <taxon>Bacilli</taxon>
        <taxon>Bacillales</taxon>
        <taxon>Bacillaceae</taxon>
        <taxon>Metabacillus</taxon>
    </lineage>
</organism>
<keyword evidence="3" id="KW-1185">Reference proteome</keyword>
<evidence type="ECO:0000256" key="1">
    <source>
        <dbReference type="SAM" id="SignalP"/>
    </source>
</evidence>
<accession>A0A926NMM4</accession>
<evidence type="ECO:0000313" key="3">
    <source>
        <dbReference type="Proteomes" id="UP000626844"/>
    </source>
</evidence>
<dbReference type="RefSeq" id="WP_191162595.1">
    <property type="nucleotide sequence ID" value="NZ_JACXAI010000055.1"/>
</dbReference>
<dbReference type="AlphaFoldDB" id="A0A926NMM4"/>
<protein>
    <submittedName>
        <fullName evidence="2">Uncharacterized protein</fullName>
    </submittedName>
</protein>
<dbReference type="EMBL" id="JACXAI010000055">
    <property type="protein sequence ID" value="MBD1383428.1"/>
    <property type="molecule type" value="Genomic_DNA"/>
</dbReference>
<name>A0A926NMM4_9BACI</name>
<feature type="chain" id="PRO_5038102906" evidence="1">
    <location>
        <begin position="29"/>
        <end position="313"/>
    </location>
</feature>
<dbReference type="Proteomes" id="UP000626844">
    <property type="component" value="Unassembled WGS sequence"/>
</dbReference>
<keyword evidence="1" id="KW-0732">Signal</keyword>
<evidence type="ECO:0000313" key="2">
    <source>
        <dbReference type="EMBL" id="MBD1383428.1"/>
    </source>
</evidence>
<feature type="signal peptide" evidence="1">
    <location>
        <begin position="1"/>
        <end position="28"/>
    </location>
</feature>